<accession>A0A5B9Y455</accession>
<dbReference type="Proteomes" id="UP000323144">
    <property type="component" value="Chromosome"/>
</dbReference>
<sequence>MEKENMWLEFNKQRTDFWISSLFILIESLAPGIAIWILVGNDVSISLKNNLPTPIVGYVALILFGYFIFTFLTTTIFYFLKFHKSDNFTYSLTFTMIISFLILIGFAFPNTTIYVLIKFVLALVVGIVSLTFSVFITFLVRNQELKRKENFEIEYEAWKKGEPIPLKKEIKMKRHQDYLEKQKVIAEELEKFKIELEKNIEEKYIIEKQKDLEKVKAINEKLDKKEQKKREKKNRIKF</sequence>
<dbReference type="RefSeq" id="WP_166508126.1">
    <property type="nucleotide sequence ID" value="NZ_CP043026.1"/>
</dbReference>
<dbReference type="EMBL" id="CP043026">
    <property type="protein sequence ID" value="QEH61740.1"/>
    <property type="molecule type" value="Genomic_DNA"/>
</dbReference>
<feature type="transmembrane region" description="Helical" evidence="2">
    <location>
        <begin position="21"/>
        <end position="39"/>
    </location>
</feature>
<keyword evidence="2" id="KW-1133">Transmembrane helix</keyword>
<keyword evidence="2" id="KW-0812">Transmembrane</keyword>
<keyword evidence="2" id="KW-0472">Membrane</keyword>
<keyword evidence="1" id="KW-0175">Coiled coil</keyword>
<evidence type="ECO:0000256" key="2">
    <source>
        <dbReference type="SAM" id="Phobius"/>
    </source>
</evidence>
<organism evidence="3 4">
    <name type="scientific">Spiroplasma chinense</name>
    <dbReference type="NCBI Taxonomy" id="216932"/>
    <lineage>
        <taxon>Bacteria</taxon>
        <taxon>Bacillati</taxon>
        <taxon>Mycoplasmatota</taxon>
        <taxon>Mollicutes</taxon>
        <taxon>Entomoplasmatales</taxon>
        <taxon>Spiroplasmataceae</taxon>
        <taxon>Spiroplasma</taxon>
    </lineage>
</organism>
<dbReference type="AlphaFoldDB" id="A0A5B9Y455"/>
<feature type="coiled-coil region" evidence="1">
    <location>
        <begin position="179"/>
        <end position="235"/>
    </location>
</feature>
<evidence type="ECO:0000256" key="1">
    <source>
        <dbReference type="SAM" id="Coils"/>
    </source>
</evidence>
<feature type="transmembrane region" description="Helical" evidence="2">
    <location>
        <begin position="114"/>
        <end position="140"/>
    </location>
</feature>
<name>A0A5B9Y455_9MOLU</name>
<proteinExistence type="predicted"/>
<evidence type="ECO:0000313" key="4">
    <source>
        <dbReference type="Proteomes" id="UP000323144"/>
    </source>
</evidence>
<protein>
    <submittedName>
        <fullName evidence="3">Uncharacterized protein</fullName>
    </submittedName>
</protein>
<reference evidence="3 4" key="1">
    <citation type="submission" date="2019-08" db="EMBL/GenBank/DDBJ databases">
        <title>Complete genome sequence of Spiroplasma chinense CCH (DSM 19755).</title>
        <authorList>
            <person name="Shen H.-Y."/>
            <person name="Lin Y.-C."/>
            <person name="Chou L."/>
            <person name="Kuo C.-H."/>
        </authorList>
    </citation>
    <scope>NUCLEOTIDE SEQUENCE [LARGE SCALE GENOMIC DNA]</scope>
    <source>
        <strain evidence="3 4">CCH</strain>
    </source>
</reference>
<gene>
    <name evidence="3" type="ORF">SCHIN_v1c05430</name>
</gene>
<dbReference type="NCBIfam" id="NF046003">
    <property type="entry name" value="DxFTY_mem_plasm"/>
    <property type="match status" value="1"/>
</dbReference>
<dbReference type="KEGG" id="schi:SCHIN_v1c05430"/>
<keyword evidence="4" id="KW-1185">Reference proteome</keyword>
<feature type="transmembrane region" description="Helical" evidence="2">
    <location>
        <begin position="87"/>
        <end position="108"/>
    </location>
</feature>
<feature type="transmembrane region" description="Helical" evidence="2">
    <location>
        <begin position="55"/>
        <end position="80"/>
    </location>
</feature>
<evidence type="ECO:0000313" key="3">
    <source>
        <dbReference type="EMBL" id="QEH61740.1"/>
    </source>
</evidence>